<comment type="caution">
    <text evidence="2">The sequence shown here is derived from an EMBL/GenBank/DDBJ whole genome shotgun (WGS) entry which is preliminary data.</text>
</comment>
<dbReference type="PANTHER" id="PTHR35004">
    <property type="entry name" value="TRANSPOSASE RV3428C-RELATED"/>
    <property type="match status" value="1"/>
</dbReference>
<feature type="domain" description="Integrase catalytic" evidence="1">
    <location>
        <begin position="130"/>
        <end position="323"/>
    </location>
</feature>
<evidence type="ECO:0000313" key="3">
    <source>
        <dbReference type="Proteomes" id="UP001501166"/>
    </source>
</evidence>
<dbReference type="Proteomes" id="UP001501166">
    <property type="component" value="Unassembled WGS sequence"/>
</dbReference>
<dbReference type="EMBL" id="BAAACW010000036">
    <property type="protein sequence ID" value="GAA0355475.1"/>
    <property type="molecule type" value="Genomic_DNA"/>
</dbReference>
<dbReference type="InterPro" id="IPR001584">
    <property type="entry name" value="Integrase_cat-core"/>
</dbReference>
<evidence type="ECO:0000259" key="1">
    <source>
        <dbReference type="PROSITE" id="PS50994"/>
    </source>
</evidence>
<gene>
    <name evidence="2" type="primary">istA_1</name>
    <name evidence="2" type="ORF">GCM10008932_05610</name>
</gene>
<protein>
    <submittedName>
        <fullName evidence="2">IS21 family transposase</fullName>
    </submittedName>
</protein>
<sequence>MVNYRKILECYFNGMSQRTIEVAVGSSRNTIRDVVKKAEEKELKEVTEEMTNLWLEEYLFPEKRPQAKGYYEEDWDYVHKELGKAHMTLKLLHKEYSVRAKDNKGIPYAYRTYCEHYQNYAGKYKVTMPLKHKPGKSIETDWAGATLKLIDRVTGEDIKVYIFVAALPYSQFCYAEGFLDMKSPSWLTGHIHAFEYFGGVTETITPDNLKAGVIKTDYAEPLLNESYRELADYYQTVIVPARVRKAKDKPSVEGAVGFVSRQILAALRNTQCFYLEDLNELIWEKLEEINNEPFQKKHGSRQSVFKDEEHSYLSPVRQPAYQLTEWRIAKVQLNYHIQVERNYYSVPYEYVQCDVEVRLTKNLIEVYFNQSRISSHKRINNKVNQYSTLNDHMPDHHRMYAEHTPENVKDWAEEVGTNTFNMVTKILEQQVEKRALKMLSGIQNLERKYSAQLIEETSEIILSITTQPTLAAFKTIIKRQNEHKKNDHSSKLNTATKTNNDYGFSRGADYWRRKV</sequence>
<reference evidence="2 3" key="1">
    <citation type="journal article" date="2019" name="Int. J. Syst. Evol. Microbiol.">
        <title>The Global Catalogue of Microorganisms (GCM) 10K type strain sequencing project: providing services to taxonomists for standard genome sequencing and annotation.</title>
        <authorList>
            <consortium name="The Broad Institute Genomics Platform"/>
            <consortium name="The Broad Institute Genome Sequencing Center for Infectious Disease"/>
            <person name="Wu L."/>
            <person name="Ma J."/>
        </authorList>
    </citation>
    <scope>NUCLEOTIDE SEQUENCE [LARGE SCALE GENOMIC DNA]</scope>
    <source>
        <strain evidence="2 3">JCM 12662</strain>
    </source>
</reference>
<dbReference type="NCBIfam" id="NF033546">
    <property type="entry name" value="transpos_IS21"/>
    <property type="match status" value="1"/>
</dbReference>
<dbReference type="PROSITE" id="PS50994">
    <property type="entry name" value="INTEGRASE"/>
    <property type="match status" value="1"/>
</dbReference>
<organism evidence="2 3">
    <name type="scientific">Alkalibacterium iburiense</name>
    <dbReference type="NCBI Taxonomy" id="290589"/>
    <lineage>
        <taxon>Bacteria</taxon>
        <taxon>Bacillati</taxon>
        <taxon>Bacillota</taxon>
        <taxon>Bacilli</taxon>
        <taxon>Lactobacillales</taxon>
        <taxon>Carnobacteriaceae</taxon>
        <taxon>Alkalibacterium</taxon>
    </lineage>
</organism>
<name>A0ABN0X589_9LACT</name>
<keyword evidence="3" id="KW-1185">Reference proteome</keyword>
<accession>A0ABN0X589</accession>
<dbReference type="RefSeq" id="WP_343753793.1">
    <property type="nucleotide sequence ID" value="NZ_BAAACW010000036.1"/>
</dbReference>
<evidence type="ECO:0000313" key="2">
    <source>
        <dbReference type="EMBL" id="GAA0355475.1"/>
    </source>
</evidence>
<dbReference type="PANTHER" id="PTHR35004:SF8">
    <property type="entry name" value="TRANSPOSASE RV3428C-RELATED"/>
    <property type="match status" value="1"/>
</dbReference>
<dbReference type="InterPro" id="IPR054353">
    <property type="entry name" value="IstA-like_C"/>
</dbReference>
<dbReference type="Pfam" id="PF22483">
    <property type="entry name" value="Mu-transpos_C_2"/>
    <property type="match status" value="1"/>
</dbReference>
<proteinExistence type="predicted"/>